<dbReference type="PANTHER" id="PTHR10489:SF611">
    <property type="entry name" value="C-C CHEMOKINE RECEPTOR TYPE 6"/>
    <property type="match status" value="1"/>
</dbReference>
<dbReference type="InterPro" id="IPR018993">
    <property type="entry name" value="FOP_dimerisation-dom_N"/>
</dbReference>
<dbReference type="InterPro" id="IPR011992">
    <property type="entry name" value="EF-hand-dom_pair"/>
</dbReference>
<dbReference type="GO" id="GO:0060326">
    <property type="term" value="P:cell chemotaxis"/>
    <property type="evidence" value="ECO:0007669"/>
    <property type="project" value="TreeGrafter"/>
</dbReference>
<evidence type="ECO:0000259" key="12">
    <source>
        <dbReference type="PROSITE" id="PS50262"/>
    </source>
</evidence>
<feature type="transmembrane region" description="Helical" evidence="10">
    <location>
        <begin position="551"/>
        <end position="572"/>
    </location>
</feature>
<evidence type="ECO:0000256" key="2">
    <source>
        <dbReference type="ARBA" id="ARBA00022692"/>
    </source>
</evidence>
<dbReference type="Proteomes" id="UP001356427">
    <property type="component" value="Unassembled WGS sequence"/>
</dbReference>
<dbReference type="Gene3D" id="1.20.1070.10">
    <property type="entry name" value="Rhodopsin 7-helix transmembrane proteins"/>
    <property type="match status" value="1"/>
</dbReference>
<keyword evidence="5 10" id="KW-0472">Membrane</keyword>
<dbReference type="PANTHER" id="PTHR10489">
    <property type="entry name" value="CELL ADHESION MOLECULE"/>
    <property type="match status" value="1"/>
</dbReference>
<proteinExistence type="inferred from homology"/>
<keyword evidence="3 10" id="KW-1133">Transmembrane helix</keyword>
<dbReference type="Pfam" id="PF09398">
    <property type="entry name" value="FOP_dimer"/>
    <property type="match status" value="1"/>
</dbReference>
<dbReference type="InterPro" id="IPR050119">
    <property type="entry name" value="CCR1-9-like"/>
</dbReference>
<name>A0AAN8KZ97_9TELE</name>
<dbReference type="InterPro" id="IPR000276">
    <property type="entry name" value="GPCR_Rhodpsn"/>
</dbReference>
<feature type="domain" description="G-protein coupled receptors family 1 profile" evidence="12">
    <location>
        <begin position="531"/>
        <end position="815"/>
    </location>
</feature>
<keyword evidence="4 8" id="KW-0297">G-protein coupled receptor</keyword>
<feature type="transmembrane region" description="Helical" evidence="10">
    <location>
        <begin position="720"/>
        <end position="743"/>
    </location>
</feature>
<dbReference type="GO" id="GO:0005509">
    <property type="term" value="F:calcium ion binding"/>
    <property type="evidence" value="ECO:0007669"/>
    <property type="project" value="InterPro"/>
</dbReference>
<dbReference type="GO" id="GO:0006955">
    <property type="term" value="P:immune response"/>
    <property type="evidence" value="ECO:0007669"/>
    <property type="project" value="TreeGrafter"/>
</dbReference>
<feature type="compositionally biased region" description="Acidic residues" evidence="9">
    <location>
        <begin position="330"/>
        <end position="343"/>
    </location>
</feature>
<dbReference type="SUPFAM" id="SSF81321">
    <property type="entry name" value="Family A G protein-coupled receptor-like"/>
    <property type="match status" value="1"/>
</dbReference>
<keyword evidence="6 8" id="KW-0675">Receptor</keyword>
<feature type="transmembrane region" description="Helical" evidence="10">
    <location>
        <begin position="518"/>
        <end position="542"/>
    </location>
</feature>
<evidence type="ECO:0000256" key="6">
    <source>
        <dbReference type="ARBA" id="ARBA00023170"/>
    </source>
</evidence>
<dbReference type="Gene3D" id="1.10.238.10">
    <property type="entry name" value="EF-hand"/>
    <property type="match status" value="1"/>
</dbReference>
<dbReference type="GO" id="GO:0007204">
    <property type="term" value="P:positive regulation of cytosolic calcium ion concentration"/>
    <property type="evidence" value="ECO:0007669"/>
    <property type="project" value="TreeGrafter"/>
</dbReference>
<dbReference type="InterPro" id="IPR017452">
    <property type="entry name" value="GPCR_Rhodpsn_7TM"/>
</dbReference>
<dbReference type="PRINTS" id="PR00237">
    <property type="entry name" value="GPCRRHODOPSN"/>
</dbReference>
<feature type="compositionally biased region" description="Basic and acidic residues" evidence="9">
    <location>
        <begin position="421"/>
        <end position="430"/>
    </location>
</feature>
<keyword evidence="7 8" id="KW-0807">Transducer</keyword>
<dbReference type="EMBL" id="JAGTTL010000034">
    <property type="protein sequence ID" value="KAK6295421.1"/>
    <property type="molecule type" value="Genomic_DNA"/>
</dbReference>
<dbReference type="GO" id="GO:0019722">
    <property type="term" value="P:calcium-mediated signaling"/>
    <property type="evidence" value="ECO:0007669"/>
    <property type="project" value="TreeGrafter"/>
</dbReference>
<feature type="compositionally biased region" description="Basic and acidic residues" evidence="9">
    <location>
        <begin position="393"/>
        <end position="405"/>
    </location>
</feature>
<evidence type="ECO:0000256" key="10">
    <source>
        <dbReference type="SAM" id="Phobius"/>
    </source>
</evidence>
<evidence type="ECO:0000259" key="11">
    <source>
        <dbReference type="PROSITE" id="PS50222"/>
    </source>
</evidence>
<dbReference type="PROSITE" id="PS50222">
    <property type="entry name" value="EF_HAND_2"/>
    <property type="match status" value="1"/>
</dbReference>
<dbReference type="GO" id="GO:0005815">
    <property type="term" value="C:microtubule organizing center"/>
    <property type="evidence" value="ECO:0007669"/>
    <property type="project" value="InterPro"/>
</dbReference>
<comment type="similarity">
    <text evidence="8">Belongs to the G-protein coupled receptor 1 family.</text>
</comment>
<evidence type="ECO:0000256" key="7">
    <source>
        <dbReference type="ARBA" id="ARBA00023224"/>
    </source>
</evidence>
<comment type="subcellular location">
    <subcellularLocation>
        <location evidence="1">Membrane</location>
    </subcellularLocation>
</comment>
<evidence type="ECO:0000256" key="4">
    <source>
        <dbReference type="ARBA" id="ARBA00023040"/>
    </source>
</evidence>
<accession>A0AAN8KZ97</accession>
<dbReference type="GO" id="GO:0016493">
    <property type="term" value="F:C-C chemokine receptor activity"/>
    <property type="evidence" value="ECO:0007669"/>
    <property type="project" value="TreeGrafter"/>
</dbReference>
<dbReference type="PROSITE" id="PS50262">
    <property type="entry name" value="G_PROTEIN_RECEP_F1_2"/>
    <property type="match status" value="1"/>
</dbReference>
<dbReference type="Pfam" id="PF00001">
    <property type="entry name" value="7tm_1"/>
    <property type="match status" value="1"/>
</dbReference>
<feature type="transmembrane region" description="Helical" evidence="10">
    <location>
        <begin position="633"/>
        <end position="653"/>
    </location>
</feature>
<dbReference type="InterPro" id="IPR006594">
    <property type="entry name" value="LisH"/>
</dbReference>
<organism evidence="13 14">
    <name type="scientific">Coregonus suidteri</name>
    <dbReference type="NCBI Taxonomy" id="861788"/>
    <lineage>
        <taxon>Eukaryota</taxon>
        <taxon>Metazoa</taxon>
        <taxon>Chordata</taxon>
        <taxon>Craniata</taxon>
        <taxon>Vertebrata</taxon>
        <taxon>Euteleostomi</taxon>
        <taxon>Actinopterygii</taxon>
        <taxon>Neopterygii</taxon>
        <taxon>Teleostei</taxon>
        <taxon>Protacanthopterygii</taxon>
        <taxon>Salmoniformes</taxon>
        <taxon>Salmonidae</taxon>
        <taxon>Coregoninae</taxon>
        <taxon>Coregonus</taxon>
    </lineage>
</organism>
<evidence type="ECO:0000313" key="14">
    <source>
        <dbReference type="Proteomes" id="UP001356427"/>
    </source>
</evidence>
<feature type="domain" description="EF-hand" evidence="11">
    <location>
        <begin position="154"/>
        <end position="189"/>
    </location>
</feature>
<evidence type="ECO:0000256" key="8">
    <source>
        <dbReference type="RuleBase" id="RU000688"/>
    </source>
</evidence>
<gene>
    <name evidence="13" type="ORF">J4Q44_G00346470</name>
</gene>
<dbReference type="GO" id="GO:0019957">
    <property type="term" value="F:C-C chemokine binding"/>
    <property type="evidence" value="ECO:0007669"/>
    <property type="project" value="TreeGrafter"/>
</dbReference>
<keyword evidence="14" id="KW-1185">Reference proteome</keyword>
<feature type="transmembrane region" description="Helical" evidence="10">
    <location>
        <begin position="802"/>
        <end position="820"/>
    </location>
</feature>
<feature type="transmembrane region" description="Helical" evidence="10">
    <location>
        <begin position="755"/>
        <end position="776"/>
    </location>
</feature>
<evidence type="ECO:0000313" key="13">
    <source>
        <dbReference type="EMBL" id="KAK6295421.1"/>
    </source>
</evidence>
<dbReference type="SUPFAM" id="SSF47473">
    <property type="entry name" value="EF-hand"/>
    <property type="match status" value="1"/>
</dbReference>
<sequence length="875" mass="98073">MSATDDDTELRDLLIQNLENSGVLNKLKAQMRAAVFLAMDEQDKVENKTPLVNENLKKCLNTKDGRLVASLIIDFLQVFHLDFTLAVFQPEINSLNGLDSREQVSCELGITETDMNRNTPLLLELVKRGRHREKNSIFSEGHKATNIPKELTPRQIADARKKFDSYDKASTGGIRKEDLKVVFGDVFPNFNKNMLEKFVTDEHRAGDKASSKSIDFQEFLGLYKRFFSQCRSVVTHDTSDVIYNPSRFIEEKINISPASKIPRFKGHKHSAQAEKANAKGVEVSHSHSDTSLRFGSLQGKGQGHVTSMHSEACGDNDNGPTVSLKKGLDLEVEEDADEDDSFFDDPLPKPQKIYGWRAADSDPAPQRSAAGGGFHSGEAHHRDLSGSRNGTSNKDKGFKDLKMMNDKTGSSAQDDDYDDDFNSHRSDISKSEVSIGEEIEEVSIEGPDNSDKFDEITQDFSVSQLSQSQGADYMEEEKMDDTDYMDSTNGITEDYGVIDYVEPCQMTKNKSVERVVRLYIHSVICILGLLGNILVIVTYAFYKKAKSMTDVYLLNVAIADMLFVAALPLIIYNEQSGWAMGTVACKILRGAYAINLYSGMLLLACISTDRYIAIVHARRSIRLRSSTLLYSRIICATVWSLALLLSIPTFVYYERYVPAHSFYSGSEYGFYDYSNATTPVGLKNTISSESEEDSVVCNFRFPDKATARQMKVLVPSTQMAVGFFLPLLVMGFCYASVIVTLLRVKNFQRHKAMRVVLAVVVVFIACHLPYNAALLYDTVHMFKLQPCREVDTTQVVKTVTETVAYLHCCLNPVLYAFIGVRFRNHFKKIVEDVWCMGKRVMNARRFSRVTSEIHVSTARRSVDGSSTDNASSFTI</sequence>
<dbReference type="InterPro" id="IPR002048">
    <property type="entry name" value="EF_hand_dom"/>
</dbReference>
<comment type="caution">
    <text evidence="13">The sequence shown here is derived from an EMBL/GenBank/DDBJ whole genome shotgun (WGS) entry which is preliminary data.</text>
</comment>
<dbReference type="PROSITE" id="PS00237">
    <property type="entry name" value="G_PROTEIN_RECEP_F1_1"/>
    <property type="match status" value="1"/>
</dbReference>
<reference evidence="13 14" key="1">
    <citation type="submission" date="2021-04" db="EMBL/GenBank/DDBJ databases">
        <authorList>
            <person name="De Guttry C."/>
            <person name="Zahm M."/>
            <person name="Klopp C."/>
            <person name="Cabau C."/>
            <person name="Louis A."/>
            <person name="Berthelot C."/>
            <person name="Parey E."/>
            <person name="Roest Crollius H."/>
            <person name="Montfort J."/>
            <person name="Robinson-Rechavi M."/>
            <person name="Bucao C."/>
            <person name="Bouchez O."/>
            <person name="Gislard M."/>
            <person name="Lluch J."/>
            <person name="Milhes M."/>
            <person name="Lampietro C."/>
            <person name="Lopez Roques C."/>
            <person name="Donnadieu C."/>
            <person name="Braasch I."/>
            <person name="Desvignes T."/>
            <person name="Postlethwait J."/>
            <person name="Bobe J."/>
            <person name="Wedekind C."/>
            <person name="Guiguen Y."/>
        </authorList>
    </citation>
    <scope>NUCLEOTIDE SEQUENCE [LARGE SCALE GENOMIC DNA]</scope>
    <source>
        <strain evidence="13">Cs_M1</strain>
        <tissue evidence="13">Blood</tissue>
    </source>
</reference>
<protein>
    <submittedName>
        <fullName evidence="13">Uncharacterized protein</fullName>
    </submittedName>
</protein>
<evidence type="ECO:0000256" key="3">
    <source>
        <dbReference type="ARBA" id="ARBA00022989"/>
    </source>
</evidence>
<keyword evidence="2 8" id="KW-0812">Transmembrane</keyword>
<dbReference type="PROSITE" id="PS50896">
    <property type="entry name" value="LISH"/>
    <property type="match status" value="1"/>
</dbReference>
<evidence type="ECO:0000256" key="9">
    <source>
        <dbReference type="SAM" id="MobiDB-lite"/>
    </source>
</evidence>
<evidence type="ECO:0000256" key="5">
    <source>
        <dbReference type="ARBA" id="ARBA00023136"/>
    </source>
</evidence>
<dbReference type="GO" id="GO:0034453">
    <property type="term" value="P:microtubule anchoring"/>
    <property type="evidence" value="ECO:0007669"/>
    <property type="project" value="InterPro"/>
</dbReference>
<feature type="transmembrane region" description="Helical" evidence="10">
    <location>
        <begin position="592"/>
        <end position="612"/>
    </location>
</feature>
<dbReference type="GO" id="GO:0009897">
    <property type="term" value="C:external side of plasma membrane"/>
    <property type="evidence" value="ECO:0007669"/>
    <property type="project" value="TreeGrafter"/>
</dbReference>
<evidence type="ECO:0000256" key="1">
    <source>
        <dbReference type="ARBA" id="ARBA00004370"/>
    </source>
</evidence>
<dbReference type="AlphaFoldDB" id="A0AAN8KZ97"/>
<dbReference type="Gene3D" id="1.20.960.40">
    <property type="match status" value="1"/>
</dbReference>
<feature type="region of interest" description="Disordered" evidence="9">
    <location>
        <begin position="260"/>
        <end position="432"/>
    </location>
</feature>